<dbReference type="GO" id="GO:0005524">
    <property type="term" value="F:ATP binding"/>
    <property type="evidence" value="ECO:0007669"/>
    <property type="project" value="UniProtKB-KW"/>
</dbReference>
<dbReference type="GO" id="GO:0005886">
    <property type="term" value="C:plasma membrane"/>
    <property type="evidence" value="ECO:0007669"/>
    <property type="project" value="UniProtKB-SubCell"/>
</dbReference>
<dbReference type="PANTHER" id="PTHR43297:SF2">
    <property type="entry name" value="DIPEPTIDE TRANSPORT ATP-BINDING PROTEIN DPPD"/>
    <property type="match status" value="1"/>
</dbReference>
<dbReference type="Proteomes" id="UP000239814">
    <property type="component" value="Chromosome"/>
</dbReference>
<dbReference type="Gene3D" id="3.40.50.300">
    <property type="entry name" value="P-loop containing nucleotide triphosphate hydrolases"/>
    <property type="match status" value="1"/>
</dbReference>
<dbReference type="PROSITE" id="PS00211">
    <property type="entry name" value="ABC_TRANSPORTER_1"/>
    <property type="match status" value="1"/>
</dbReference>
<dbReference type="GO" id="GO:0016887">
    <property type="term" value="F:ATP hydrolysis activity"/>
    <property type="evidence" value="ECO:0007669"/>
    <property type="project" value="InterPro"/>
</dbReference>
<keyword evidence="11" id="KW-1185">Reference proteome</keyword>
<keyword evidence="7" id="KW-0472">Membrane</keyword>
<dbReference type="InterPro" id="IPR003439">
    <property type="entry name" value="ABC_transporter-like_ATP-bd"/>
</dbReference>
<evidence type="ECO:0000313" key="10">
    <source>
        <dbReference type="EMBL" id="AVM02243.1"/>
    </source>
</evidence>
<keyword evidence="4" id="KW-1003">Cell membrane</keyword>
<evidence type="ECO:0000256" key="5">
    <source>
        <dbReference type="ARBA" id="ARBA00022741"/>
    </source>
</evidence>
<accession>A0A2S0KKP7</accession>
<keyword evidence="3" id="KW-0813">Transport</keyword>
<gene>
    <name evidence="10" type="ORF">C6V83_13150</name>
</gene>
<keyword evidence="5" id="KW-0547">Nucleotide-binding</keyword>
<dbReference type="InterPro" id="IPR003593">
    <property type="entry name" value="AAA+_ATPase"/>
</dbReference>
<evidence type="ECO:0000256" key="3">
    <source>
        <dbReference type="ARBA" id="ARBA00022448"/>
    </source>
</evidence>
<dbReference type="SMART" id="SM00382">
    <property type="entry name" value="AAA"/>
    <property type="match status" value="1"/>
</dbReference>
<dbReference type="InterPro" id="IPR017871">
    <property type="entry name" value="ABC_transporter-like_CS"/>
</dbReference>
<keyword evidence="6 10" id="KW-0067">ATP-binding</keyword>
<dbReference type="AlphaFoldDB" id="A0A2S0KKP7"/>
<dbReference type="OrthoDB" id="8036461at2"/>
<evidence type="ECO:0000256" key="7">
    <source>
        <dbReference type="ARBA" id="ARBA00023136"/>
    </source>
</evidence>
<evidence type="ECO:0000259" key="9">
    <source>
        <dbReference type="PROSITE" id="PS50893"/>
    </source>
</evidence>
<dbReference type="SUPFAM" id="SSF52540">
    <property type="entry name" value="P-loop containing nucleoside triphosphate hydrolases"/>
    <property type="match status" value="1"/>
</dbReference>
<evidence type="ECO:0000313" key="11">
    <source>
        <dbReference type="Proteomes" id="UP000239814"/>
    </source>
</evidence>
<dbReference type="PANTHER" id="PTHR43297">
    <property type="entry name" value="OLIGOPEPTIDE TRANSPORT ATP-BINDING PROTEIN APPD"/>
    <property type="match status" value="1"/>
</dbReference>
<dbReference type="PROSITE" id="PS50893">
    <property type="entry name" value="ABC_TRANSPORTER_2"/>
    <property type="match status" value="1"/>
</dbReference>
<evidence type="ECO:0000256" key="1">
    <source>
        <dbReference type="ARBA" id="ARBA00004202"/>
    </source>
</evidence>
<dbReference type="InterPro" id="IPR027417">
    <property type="entry name" value="P-loop_NTPase"/>
</dbReference>
<reference evidence="10 11" key="1">
    <citation type="submission" date="2018-03" db="EMBL/GenBank/DDBJ databases">
        <title>Characteristics and genome of n-alkane degrading marine bacteria Gordonia iterans isolated from crude oil contaminated in Tae-an, South Korea.</title>
        <authorList>
            <person name="Lee S.-S."/>
            <person name="Kim H."/>
        </authorList>
    </citation>
    <scope>NUCLEOTIDE SEQUENCE [LARGE SCALE GENOMIC DNA]</scope>
    <source>
        <strain evidence="10 11">Co17</strain>
    </source>
</reference>
<dbReference type="InterPro" id="IPR050388">
    <property type="entry name" value="ABC_Ni/Peptide_Import"/>
</dbReference>
<sequence length="277" mass="28147">MTVAAPSARLDHLTVTVATSAQRGSPQVRVLDEVSLDLFPGEVTVLVGESGCGKSMVAAALCGLLPPGAVATGGVSVDGATVGDQDSAWGRLRGHVVGLVPQSPSTSFTPVRTLGSQLGEVVSVLGGPRSPSELCDLVGLSRAALACYPHELSGGMAQRAAIAAAVAGEPRVLLADEPTSALDPELAHRIWELLADSARAGAAVLAITHDLASLRRAGIDTRIAVMRGGRLLDLPPGADPLRAPAGPDRSEPIHPATGTAHLDDAAYLHALFGEDGI</sequence>
<feature type="domain" description="ABC transporter" evidence="9">
    <location>
        <begin position="8"/>
        <end position="253"/>
    </location>
</feature>
<dbReference type="Pfam" id="PF00005">
    <property type="entry name" value="ABC_tran"/>
    <property type="match status" value="1"/>
</dbReference>
<proteinExistence type="inferred from homology"/>
<dbReference type="EMBL" id="CP027433">
    <property type="protein sequence ID" value="AVM02243.1"/>
    <property type="molecule type" value="Genomic_DNA"/>
</dbReference>
<comment type="subcellular location">
    <subcellularLocation>
        <location evidence="1">Cell membrane</location>
        <topology evidence="1">Peripheral membrane protein</topology>
    </subcellularLocation>
</comment>
<name>A0A2S0KKP7_9ACTN</name>
<protein>
    <submittedName>
        <fullName evidence="10">ABC transporter ATP-binding protein</fullName>
    </submittedName>
</protein>
<dbReference type="KEGG" id="git:C6V83_13150"/>
<evidence type="ECO:0000256" key="6">
    <source>
        <dbReference type="ARBA" id="ARBA00022840"/>
    </source>
</evidence>
<comment type="similarity">
    <text evidence="2">Belongs to the ABC transporter superfamily.</text>
</comment>
<evidence type="ECO:0000256" key="4">
    <source>
        <dbReference type="ARBA" id="ARBA00022475"/>
    </source>
</evidence>
<evidence type="ECO:0000256" key="8">
    <source>
        <dbReference type="SAM" id="MobiDB-lite"/>
    </source>
</evidence>
<feature type="region of interest" description="Disordered" evidence="8">
    <location>
        <begin position="236"/>
        <end position="258"/>
    </location>
</feature>
<organism evidence="10 11">
    <name type="scientific">Gordonia iterans</name>
    <dbReference type="NCBI Taxonomy" id="1004901"/>
    <lineage>
        <taxon>Bacteria</taxon>
        <taxon>Bacillati</taxon>
        <taxon>Actinomycetota</taxon>
        <taxon>Actinomycetes</taxon>
        <taxon>Mycobacteriales</taxon>
        <taxon>Gordoniaceae</taxon>
        <taxon>Gordonia</taxon>
    </lineage>
</organism>
<evidence type="ECO:0000256" key="2">
    <source>
        <dbReference type="ARBA" id="ARBA00005417"/>
    </source>
</evidence>